<sequence length="351" mass="39237">MIPTDLDVNVIPALGAVTGDKEYARFCRDIHDGTELTKVDLLNDSKLTEFYDEPTVDVVYDYVEVKPMLPPRGRRLSSDSGENYERDDGGVLPPGSRKPTNDNSDSSGDDYEVVDLPPPRLTKNHYLNPSLSLSLHLPSAKLNLSHYQNIHVHDFKEASPHGDDGNYDDNEDDDADNPYLDDSDYIYPDDELEPTIPRDSEPKAQQEKLDLRKKPGKLSLNLKRLSEIIIRKTVPKSSHPAPSVHSQGTSDATVSAAQGPFRLQHPYSITYSIVKSFHGHCRSSTTTESDSTSTYSIVSKPFHGHCLSTWTGSDSTMDRDSTSLSTVTCWQLVRDHPWSSRMISEVFLCLK</sequence>
<feature type="region of interest" description="Disordered" evidence="1">
    <location>
        <begin position="70"/>
        <end position="117"/>
    </location>
</feature>
<dbReference type="EMBL" id="MU827309">
    <property type="protein sequence ID" value="KAJ7360455.1"/>
    <property type="molecule type" value="Genomic_DNA"/>
</dbReference>
<evidence type="ECO:0000256" key="1">
    <source>
        <dbReference type="SAM" id="MobiDB-lite"/>
    </source>
</evidence>
<gene>
    <name evidence="2" type="ORF">OS493_015556</name>
</gene>
<proteinExistence type="predicted"/>
<feature type="compositionally biased region" description="Acidic residues" evidence="1">
    <location>
        <begin position="165"/>
        <end position="193"/>
    </location>
</feature>
<dbReference type="AlphaFoldDB" id="A0A9W9YS42"/>
<keyword evidence="3" id="KW-1185">Reference proteome</keyword>
<evidence type="ECO:0000313" key="2">
    <source>
        <dbReference type="EMBL" id="KAJ7360455.1"/>
    </source>
</evidence>
<comment type="caution">
    <text evidence="2">The sequence shown here is derived from an EMBL/GenBank/DDBJ whole genome shotgun (WGS) entry which is preliminary data.</text>
</comment>
<organism evidence="2 3">
    <name type="scientific">Desmophyllum pertusum</name>
    <dbReference type="NCBI Taxonomy" id="174260"/>
    <lineage>
        <taxon>Eukaryota</taxon>
        <taxon>Metazoa</taxon>
        <taxon>Cnidaria</taxon>
        <taxon>Anthozoa</taxon>
        <taxon>Hexacorallia</taxon>
        <taxon>Scleractinia</taxon>
        <taxon>Caryophylliina</taxon>
        <taxon>Caryophylliidae</taxon>
        <taxon>Desmophyllum</taxon>
    </lineage>
</organism>
<accession>A0A9W9YS42</accession>
<dbReference type="Proteomes" id="UP001163046">
    <property type="component" value="Unassembled WGS sequence"/>
</dbReference>
<reference evidence="2" key="1">
    <citation type="submission" date="2023-01" db="EMBL/GenBank/DDBJ databases">
        <title>Genome assembly of the deep-sea coral Lophelia pertusa.</title>
        <authorList>
            <person name="Herrera S."/>
            <person name="Cordes E."/>
        </authorList>
    </citation>
    <scope>NUCLEOTIDE SEQUENCE</scope>
    <source>
        <strain evidence="2">USNM1676648</strain>
        <tissue evidence="2">Polyp</tissue>
    </source>
</reference>
<protein>
    <submittedName>
        <fullName evidence="2">Uncharacterized protein</fullName>
    </submittedName>
</protein>
<feature type="region of interest" description="Disordered" evidence="1">
    <location>
        <begin position="156"/>
        <end position="215"/>
    </location>
</feature>
<evidence type="ECO:0000313" key="3">
    <source>
        <dbReference type="Proteomes" id="UP001163046"/>
    </source>
</evidence>
<feature type="compositionally biased region" description="Basic and acidic residues" evidence="1">
    <location>
        <begin position="196"/>
        <end position="213"/>
    </location>
</feature>
<name>A0A9W9YS42_9CNID</name>
<dbReference type="OrthoDB" id="5972889at2759"/>